<evidence type="ECO:0000256" key="1">
    <source>
        <dbReference type="SAM" id="MobiDB-lite"/>
    </source>
</evidence>
<feature type="region of interest" description="Disordered" evidence="1">
    <location>
        <begin position="18"/>
        <end position="37"/>
    </location>
</feature>
<dbReference type="EMBL" id="CADEAL010000188">
    <property type="protein sequence ID" value="CAB1416069.1"/>
    <property type="molecule type" value="Genomic_DNA"/>
</dbReference>
<feature type="compositionally biased region" description="Low complexity" evidence="1">
    <location>
        <begin position="24"/>
        <end position="36"/>
    </location>
</feature>
<dbReference type="AlphaFoldDB" id="A0A9N7TQ18"/>
<dbReference type="Proteomes" id="UP001153269">
    <property type="component" value="Unassembled WGS sequence"/>
</dbReference>
<organism evidence="2 3">
    <name type="scientific">Pleuronectes platessa</name>
    <name type="common">European plaice</name>
    <dbReference type="NCBI Taxonomy" id="8262"/>
    <lineage>
        <taxon>Eukaryota</taxon>
        <taxon>Metazoa</taxon>
        <taxon>Chordata</taxon>
        <taxon>Craniata</taxon>
        <taxon>Vertebrata</taxon>
        <taxon>Euteleostomi</taxon>
        <taxon>Actinopterygii</taxon>
        <taxon>Neopterygii</taxon>
        <taxon>Teleostei</taxon>
        <taxon>Neoteleostei</taxon>
        <taxon>Acanthomorphata</taxon>
        <taxon>Carangaria</taxon>
        <taxon>Pleuronectiformes</taxon>
        <taxon>Pleuronectoidei</taxon>
        <taxon>Pleuronectidae</taxon>
        <taxon>Pleuronectes</taxon>
    </lineage>
</organism>
<keyword evidence="3" id="KW-1185">Reference proteome</keyword>
<comment type="caution">
    <text evidence="2">The sequence shown here is derived from an EMBL/GenBank/DDBJ whole genome shotgun (WGS) entry which is preliminary data.</text>
</comment>
<name>A0A9N7TQ18_PLEPL</name>
<protein>
    <submittedName>
        <fullName evidence="2">Uncharacterized protein</fullName>
    </submittedName>
</protein>
<accession>A0A9N7TQ18</accession>
<evidence type="ECO:0000313" key="2">
    <source>
        <dbReference type="EMBL" id="CAB1416069.1"/>
    </source>
</evidence>
<sequence length="219" mass="23791">MNIPAAPNSAISHLVPETAKPRVTATTTSPSTTAWTESYHSPRSHLWTIEWTPDAVAPEAAGKDHGLNISLSLPLFIPALLRCHRDHAAVQRSADGLLYELAAPCITAGPPFRSRPPPVHAPSKRWDGWRGRLQTAIYLSPCRDLRRRKKTSKVQYTSPRRLGGPSEDKPAFRGINQVRQRQNCWALDGHAGSVGAAAPGSDAGIAQDSRGACYAFSFI</sequence>
<reference evidence="2" key="1">
    <citation type="submission" date="2020-03" db="EMBL/GenBank/DDBJ databases">
        <authorList>
            <person name="Weist P."/>
        </authorList>
    </citation>
    <scope>NUCLEOTIDE SEQUENCE</scope>
</reference>
<feature type="region of interest" description="Disordered" evidence="1">
    <location>
        <begin position="150"/>
        <end position="171"/>
    </location>
</feature>
<gene>
    <name evidence="2" type="ORF">PLEPLA_LOCUS3825</name>
</gene>
<evidence type="ECO:0000313" key="3">
    <source>
        <dbReference type="Proteomes" id="UP001153269"/>
    </source>
</evidence>
<proteinExistence type="predicted"/>